<dbReference type="AlphaFoldDB" id="G3WLW8"/>
<feature type="transmembrane region" description="Helical" evidence="14">
    <location>
        <begin position="79"/>
        <end position="101"/>
    </location>
</feature>
<evidence type="ECO:0000256" key="13">
    <source>
        <dbReference type="SAM" id="MobiDB-lite"/>
    </source>
</evidence>
<dbReference type="OrthoDB" id="427456at2759"/>
<evidence type="ECO:0000256" key="10">
    <source>
        <dbReference type="ARBA" id="ARBA00023136"/>
    </source>
</evidence>
<dbReference type="KEGG" id="shr:105749437"/>
<dbReference type="Gene3D" id="1.20.5.170">
    <property type="match status" value="1"/>
</dbReference>
<feature type="domain" description="Ion transport" evidence="15">
    <location>
        <begin position="45"/>
        <end position="160"/>
    </location>
</feature>
<evidence type="ECO:0000256" key="8">
    <source>
        <dbReference type="ARBA" id="ARBA00023054"/>
    </source>
</evidence>
<feature type="transmembrane region" description="Helical" evidence="14">
    <location>
        <begin position="113"/>
        <end position="133"/>
    </location>
</feature>
<dbReference type="RefSeq" id="XP_031804434.1">
    <property type="nucleotide sequence ID" value="XM_031948574.1"/>
</dbReference>
<dbReference type="GeneTree" id="ENSGT00940000159403"/>
<dbReference type="PANTHER" id="PTHR46480">
    <property type="entry name" value="F20B24.22"/>
    <property type="match status" value="1"/>
</dbReference>
<evidence type="ECO:0000256" key="5">
    <source>
        <dbReference type="ARBA" id="ARBA00022692"/>
    </source>
</evidence>
<evidence type="ECO:0000256" key="2">
    <source>
        <dbReference type="ARBA" id="ARBA00015897"/>
    </source>
</evidence>
<evidence type="ECO:0000256" key="11">
    <source>
        <dbReference type="ARBA" id="ARBA00023303"/>
    </source>
</evidence>
<gene>
    <name evidence="17" type="primary">LOC105749437</name>
</gene>
<evidence type="ECO:0000259" key="15">
    <source>
        <dbReference type="Pfam" id="PF00520"/>
    </source>
</evidence>
<evidence type="ECO:0000313" key="18">
    <source>
        <dbReference type="Proteomes" id="UP000007648"/>
    </source>
</evidence>
<keyword evidence="7 14" id="KW-1133">Transmembrane helix</keyword>
<keyword evidence="6" id="KW-0851">Voltage-gated channel</keyword>
<evidence type="ECO:0000256" key="6">
    <source>
        <dbReference type="ARBA" id="ARBA00022882"/>
    </source>
</evidence>
<evidence type="ECO:0000256" key="12">
    <source>
        <dbReference type="ARBA" id="ARBA00031989"/>
    </source>
</evidence>
<protein>
    <recommendedName>
        <fullName evidence="2">Voltage-gated hydrogen channel 1</fullName>
    </recommendedName>
    <alternativeName>
        <fullName evidence="12">Hydrogen voltage-gated channel 1</fullName>
    </alternativeName>
</protein>
<dbReference type="GO" id="GO:0030171">
    <property type="term" value="F:voltage-gated proton channel activity"/>
    <property type="evidence" value="ECO:0007669"/>
    <property type="project" value="InterPro"/>
</dbReference>
<dbReference type="HOGENOM" id="CLU_076372_0_0_1"/>
<keyword evidence="10 14" id="KW-0472">Membrane</keyword>
<keyword evidence="18" id="KW-1185">Reference proteome</keyword>
<dbReference type="Gene3D" id="1.20.120.350">
    <property type="entry name" value="Voltage-gated potassium channels. Chain C"/>
    <property type="match status" value="1"/>
</dbReference>
<reference evidence="17" key="2">
    <citation type="submission" date="2025-08" db="UniProtKB">
        <authorList>
            <consortium name="Ensembl"/>
        </authorList>
    </citation>
    <scope>IDENTIFICATION</scope>
</reference>
<accession>G3WLW8</accession>
<keyword evidence="5 14" id="KW-0812">Transmembrane</keyword>
<dbReference type="GO" id="GO:0034702">
    <property type="term" value="C:monoatomic ion channel complex"/>
    <property type="evidence" value="ECO:0007669"/>
    <property type="project" value="UniProtKB-KW"/>
</dbReference>
<dbReference type="InterPro" id="IPR027359">
    <property type="entry name" value="Volt_channel_dom_sf"/>
</dbReference>
<feature type="domain" description="Voltage-gated hydrogen channel 1 C-terminal membrane-localisation" evidence="16">
    <location>
        <begin position="171"/>
        <end position="213"/>
    </location>
</feature>
<dbReference type="eggNOG" id="ENOG502RX8B">
    <property type="taxonomic scope" value="Eukaryota"/>
</dbReference>
<sequence>MQLQMSEAPGPASVAPIAERSTSSVPREVPPKIRTVLRKRFKSKKFQVFVVTLVLVDIIMVFMEALLDLKILEPDKKNYASKVSLLLSTAIMIIFMIEMILKLYTFCKELFYYKFEILDVVVVIICFSVRVIIILKGHFFEALQLLILLRLWRVVRIVNGRVVSSTSHSEQKLSKLKVINHQLTMKIQELELICSEKDQEILSLKRFLRDHGLPE</sequence>
<dbReference type="Pfam" id="PF16799">
    <property type="entry name" value="VGPC1_C"/>
    <property type="match status" value="1"/>
</dbReference>
<evidence type="ECO:0000256" key="1">
    <source>
        <dbReference type="ARBA" id="ARBA00004651"/>
    </source>
</evidence>
<keyword evidence="11" id="KW-0407">Ion channel</keyword>
<name>G3WLW8_SARHA</name>
<reference evidence="17 18" key="1">
    <citation type="journal article" date="2011" name="Proc. Natl. Acad. Sci. U.S.A.">
        <title>Genetic diversity and population structure of the endangered marsupial Sarcophilus harrisii (Tasmanian devil).</title>
        <authorList>
            <person name="Miller W."/>
            <person name="Hayes V.M."/>
            <person name="Ratan A."/>
            <person name="Petersen D.C."/>
            <person name="Wittekindt N.E."/>
            <person name="Miller J."/>
            <person name="Walenz B."/>
            <person name="Knight J."/>
            <person name="Qi J."/>
            <person name="Zhao F."/>
            <person name="Wang Q."/>
            <person name="Bedoya-Reina O.C."/>
            <person name="Katiyar N."/>
            <person name="Tomsho L.P."/>
            <person name="Kasson L.M."/>
            <person name="Hardie R.A."/>
            <person name="Woodbridge P."/>
            <person name="Tindall E.A."/>
            <person name="Bertelsen M.F."/>
            <person name="Dixon D."/>
            <person name="Pyecroft S."/>
            <person name="Helgen K.M."/>
            <person name="Lesk A.M."/>
            <person name="Pringle T.H."/>
            <person name="Patterson N."/>
            <person name="Zhang Y."/>
            <person name="Kreiss A."/>
            <person name="Woods G.M."/>
            <person name="Jones M.E."/>
            <person name="Schuster S.C."/>
        </authorList>
    </citation>
    <scope>NUCLEOTIDE SEQUENCE [LARGE SCALE GENOMIC DNA]</scope>
</reference>
<evidence type="ECO:0000256" key="4">
    <source>
        <dbReference type="ARBA" id="ARBA00022475"/>
    </source>
</evidence>
<feature type="region of interest" description="Disordered" evidence="13">
    <location>
        <begin position="1"/>
        <end position="26"/>
    </location>
</feature>
<keyword evidence="9" id="KW-0406">Ion transport</keyword>
<dbReference type="InParanoid" id="G3WLW8"/>
<evidence type="ECO:0000313" key="17">
    <source>
        <dbReference type="Ensembl" id="ENSSHAP00000016423.2"/>
    </source>
</evidence>
<dbReference type="InterPro" id="IPR031844">
    <property type="entry name" value="VGPC1_C"/>
</dbReference>
<feature type="transmembrane region" description="Helical" evidence="14">
    <location>
        <begin position="48"/>
        <end position="67"/>
    </location>
</feature>
<evidence type="ECO:0000256" key="14">
    <source>
        <dbReference type="SAM" id="Phobius"/>
    </source>
</evidence>
<dbReference type="RefSeq" id="XP_031804433.1">
    <property type="nucleotide sequence ID" value="XM_031948573.1"/>
</dbReference>
<dbReference type="SUPFAM" id="SSF81324">
    <property type="entry name" value="Voltage-gated potassium channels"/>
    <property type="match status" value="1"/>
</dbReference>
<dbReference type="RefSeq" id="XP_031804431.1">
    <property type="nucleotide sequence ID" value="XM_031948571.1"/>
</dbReference>
<dbReference type="GeneID" id="105749437"/>
<proteinExistence type="predicted"/>
<dbReference type="Pfam" id="PF00520">
    <property type="entry name" value="Ion_trans"/>
    <property type="match status" value="1"/>
</dbReference>
<dbReference type="InterPro" id="IPR031846">
    <property type="entry name" value="Hvcn1"/>
</dbReference>
<keyword evidence="3" id="KW-0813">Transport</keyword>
<dbReference type="PANTHER" id="PTHR46480:SF1">
    <property type="entry name" value="VOLTAGE-GATED HYDROGEN CHANNEL 1"/>
    <property type="match status" value="1"/>
</dbReference>
<dbReference type="GO" id="GO:0005886">
    <property type="term" value="C:plasma membrane"/>
    <property type="evidence" value="ECO:0007669"/>
    <property type="project" value="UniProtKB-SubCell"/>
</dbReference>
<keyword evidence="8" id="KW-0175">Coiled coil</keyword>
<evidence type="ECO:0000256" key="7">
    <source>
        <dbReference type="ARBA" id="ARBA00022989"/>
    </source>
</evidence>
<evidence type="ECO:0000259" key="16">
    <source>
        <dbReference type="Pfam" id="PF16799"/>
    </source>
</evidence>
<reference evidence="17" key="3">
    <citation type="submission" date="2025-09" db="UniProtKB">
        <authorList>
            <consortium name="Ensembl"/>
        </authorList>
    </citation>
    <scope>IDENTIFICATION</scope>
</reference>
<evidence type="ECO:0000256" key="9">
    <source>
        <dbReference type="ARBA" id="ARBA00023065"/>
    </source>
</evidence>
<keyword evidence="4" id="KW-1003">Cell membrane</keyword>
<dbReference type="InterPro" id="IPR005821">
    <property type="entry name" value="Ion_trans_dom"/>
</dbReference>
<dbReference type="Ensembl" id="ENSSHAT00000016560.2">
    <property type="protein sequence ID" value="ENSSHAP00000016423.2"/>
    <property type="gene ID" value="ENSSHAG00000013974.2"/>
</dbReference>
<dbReference type="Proteomes" id="UP000007648">
    <property type="component" value="Unassembled WGS sequence"/>
</dbReference>
<evidence type="ECO:0000256" key="3">
    <source>
        <dbReference type="ARBA" id="ARBA00022448"/>
    </source>
</evidence>
<organism evidence="17 18">
    <name type="scientific">Sarcophilus harrisii</name>
    <name type="common">Tasmanian devil</name>
    <name type="synonym">Sarcophilus laniarius</name>
    <dbReference type="NCBI Taxonomy" id="9305"/>
    <lineage>
        <taxon>Eukaryota</taxon>
        <taxon>Metazoa</taxon>
        <taxon>Chordata</taxon>
        <taxon>Craniata</taxon>
        <taxon>Vertebrata</taxon>
        <taxon>Euteleostomi</taxon>
        <taxon>Mammalia</taxon>
        <taxon>Metatheria</taxon>
        <taxon>Dasyuromorphia</taxon>
        <taxon>Dasyuridae</taxon>
        <taxon>Sarcophilus</taxon>
    </lineage>
</organism>
<comment type="subcellular location">
    <subcellularLocation>
        <location evidence="1">Cell membrane</location>
        <topology evidence="1">Multi-pass membrane protein</topology>
    </subcellularLocation>
</comment>